<accession>A0ABS4CSK5</accession>
<evidence type="ECO:0000256" key="9">
    <source>
        <dbReference type="RuleBase" id="RU003945"/>
    </source>
</evidence>
<keyword evidence="7 10" id="KW-0472">Membrane</keyword>
<keyword evidence="11" id="KW-0732">Signal</keyword>
<evidence type="ECO:0000256" key="3">
    <source>
        <dbReference type="ARBA" id="ARBA00022475"/>
    </source>
</evidence>
<dbReference type="InterPro" id="IPR001708">
    <property type="entry name" value="YidC/ALB3/OXA1/COX18"/>
</dbReference>
<comment type="caution">
    <text evidence="13">The sequence shown here is derived from an EMBL/GenBank/DDBJ whole genome shotgun (WGS) entry which is preliminary data.</text>
</comment>
<reference evidence="13 14" key="1">
    <citation type="submission" date="2021-01" db="EMBL/GenBank/DDBJ databases">
        <title>Genomic Encyclopedia of Type Strains, Phase IV (KMG-IV): sequencing the most valuable type-strain genomes for metagenomic binning, comparative biology and taxonomic classification.</title>
        <authorList>
            <person name="Goeker M."/>
        </authorList>
    </citation>
    <scope>NUCLEOTIDE SEQUENCE [LARGE SCALE GENOMIC DNA]</scope>
    <source>
        <strain evidence="13 14">DSM 103394</strain>
    </source>
</reference>
<evidence type="ECO:0000313" key="14">
    <source>
        <dbReference type="Proteomes" id="UP000674416"/>
    </source>
</evidence>
<keyword evidence="8" id="KW-0143">Chaperone</keyword>
<feature type="transmembrane region" description="Helical" evidence="10">
    <location>
        <begin position="171"/>
        <end position="194"/>
    </location>
</feature>
<dbReference type="PANTHER" id="PTHR12428">
    <property type="entry name" value="OXA1"/>
    <property type="match status" value="1"/>
</dbReference>
<evidence type="ECO:0000256" key="10">
    <source>
        <dbReference type="SAM" id="Phobius"/>
    </source>
</evidence>
<evidence type="ECO:0000256" key="11">
    <source>
        <dbReference type="SAM" id="SignalP"/>
    </source>
</evidence>
<dbReference type="NCBIfam" id="TIGR03592">
    <property type="entry name" value="yidC_oxa1_cterm"/>
    <property type="match status" value="1"/>
</dbReference>
<dbReference type="RefSeq" id="WP_376773335.1">
    <property type="nucleotide sequence ID" value="NZ_JAFDST010000001.1"/>
</dbReference>
<evidence type="ECO:0000313" key="13">
    <source>
        <dbReference type="EMBL" id="MBP1080553.1"/>
    </source>
</evidence>
<feature type="transmembrane region" description="Helical" evidence="10">
    <location>
        <begin position="138"/>
        <end position="159"/>
    </location>
</feature>
<feature type="domain" description="Membrane insertase YidC/Oxa/ALB C-terminal" evidence="12">
    <location>
        <begin position="63"/>
        <end position="256"/>
    </location>
</feature>
<evidence type="ECO:0000256" key="2">
    <source>
        <dbReference type="ARBA" id="ARBA00022448"/>
    </source>
</evidence>
<dbReference type="CDD" id="cd20070">
    <property type="entry name" value="5TM_YidC_Alb3"/>
    <property type="match status" value="1"/>
</dbReference>
<evidence type="ECO:0000259" key="12">
    <source>
        <dbReference type="Pfam" id="PF02096"/>
    </source>
</evidence>
<feature type="transmembrane region" description="Helical" evidence="10">
    <location>
        <begin position="63"/>
        <end position="83"/>
    </location>
</feature>
<feature type="signal peptide" evidence="11">
    <location>
        <begin position="1"/>
        <end position="26"/>
    </location>
</feature>
<gene>
    <name evidence="13" type="ORF">JOC74_001041</name>
</gene>
<keyword evidence="5" id="KW-0653">Protein transport</keyword>
<evidence type="ECO:0000256" key="5">
    <source>
        <dbReference type="ARBA" id="ARBA00022927"/>
    </source>
</evidence>
<evidence type="ECO:0000256" key="6">
    <source>
        <dbReference type="ARBA" id="ARBA00022989"/>
    </source>
</evidence>
<dbReference type="EMBL" id="JAFDST010000001">
    <property type="protein sequence ID" value="MBP1080553.1"/>
    <property type="molecule type" value="Genomic_DNA"/>
</dbReference>
<dbReference type="Proteomes" id="UP000674416">
    <property type="component" value="Unassembled WGS sequence"/>
</dbReference>
<feature type="transmembrane region" description="Helical" evidence="10">
    <location>
        <begin position="215"/>
        <end position="233"/>
    </location>
</feature>
<keyword evidence="4 9" id="KW-0812">Transmembrane</keyword>
<feature type="chain" id="PRO_5047093979" evidence="11">
    <location>
        <begin position="27"/>
        <end position="270"/>
    </location>
</feature>
<sequence length="270" mass="30278">MKRMINKLSFIFTFAFTILAVNTAQASTGAASGGTDDGFIHHYFVSPFSALLKGVAELFHGDFGLSIICVTIIIRLLLLPLFVNQYKKQQIFQQKLAVIKPELDAIQSKLKKTKDPVKQREIQQEMFAVYRENKLNPLAMGCLPMLIQIPIIFGFYSAIRTTPEIASHEFLWFNLGNSDVTLSLLVGVMYIIQFQVSQKLNVQPNPTNQGMMQQAKLMAFLFPVITTVFSLSAPSALPLYWFTSALFMTGQTIMIKILYGTKSKTEAESV</sequence>
<dbReference type="PRINTS" id="PR00701">
    <property type="entry name" value="60KDINNERMP"/>
</dbReference>
<evidence type="ECO:0000256" key="1">
    <source>
        <dbReference type="ARBA" id="ARBA00004651"/>
    </source>
</evidence>
<evidence type="ECO:0000256" key="8">
    <source>
        <dbReference type="ARBA" id="ARBA00023186"/>
    </source>
</evidence>
<protein>
    <submittedName>
        <fullName evidence="13">YidC/Oxa1 family membrane protein insertase</fullName>
    </submittedName>
</protein>
<keyword evidence="6 10" id="KW-1133">Transmembrane helix</keyword>
<dbReference type="PANTHER" id="PTHR12428:SF65">
    <property type="entry name" value="CYTOCHROME C OXIDASE ASSEMBLY PROTEIN COX18, MITOCHONDRIAL"/>
    <property type="match status" value="1"/>
</dbReference>
<keyword evidence="3" id="KW-1003">Cell membrane</keyword>
<evidence type="ECO:0000256" key="4">
    <source>
        <dbReference type="ARBA" id="ARBA00022692"/>
    </source>
</evidence>
<keyword evidence="2" id="KW-0813">Transport</keyword>
<dbReference type="InterPro" id="IPR028055">
    <property type="entry name" value="YidC/Oxa/ALB_C"/>
</dbReference>
<proteinExistence type="inferred from homology"/>
<name>A0ABS4CSK5_9BACI</name>
<organism evidence="13 14">
    <name type="scientific">Bacillus capparidis</name>
    <dbReference type="NCBI Taxonomy" id="1840411"/>
    <lineage>
        <taxon>Bacteria</taxon>
        <taxon>Bacillati</taxon>
        <taxon>Bacillota</taxon>
        <taxon>Bacilli</taxon>
        <taxon>Bacillales</taxon>
        <taxon>Bacillaceae</taxon>
        <taxon>Bacillus</taxon>
    </lineage>
</organism>
<comment type="similarity">
    <text evidence="9">Belongs to the OXA1/ALB3/YidC family.</text>
</comment>
<comment type="subcellular location">
    <subcellularLocation>
        <location evidence="1">Cell membrane</location>
        <topology evidence="1">Multi-pass membrane protein</topology>
    </subcellularLocation>
    <subcellularLocation>
        <location evidence="9">Membrane</location>
        <topology evidence="9">Multi-pass membrane protein</topology>
    </subcellularLocation>
</comment>
<dbReference type="Pfam" id="PF02096">
    <property type="entry name" value="60KD_IMP"/>
    <property type="match status" value="1"/>
</dbReference>
<keyword evidence="14" id="KW-1185">Reference proteome</keyword>
<dbReference type="InterPro" id="IPR047196">
    <property type="entry name" value="YidC_ALB_C"/>
</dbReference>
<evidence type="ECO:0000256" key="7">
    <source>
        <dbReference type="ARBA" id="ARBA00023136"/>
    </source>
</evidence>